<comment type="caution">
    <text evidence="2">The sequence shown here is derived from an EMBL/GenBank/DDBJ whole genome shotgun (WGS) entry which is preliminary data.</text>
</comment>
<proteinExistence type="predicted"/>
<evidence type="ECO:0000313" key="3">
    <source>
        <dbReference type="Proteomes" id="UP000249577"/>
    </source>
</evidence>
<dbReference type="AlphaFoldDB" id="A0A2W5KFV8"/>
<organism evidence="2 3">
    <name type="scientific">Ancylobacter novellus</name>
    <name type="common">Thiobacillus novellus</name>
    <dbReference type="NCBI Taxonomy" id="921"/>
    <lineage>
        <taxon>Bacteria</taxon>
        <taxon>Pseudomonadati</taxon>
        <taxon>Pseudomonadota</taxon>
        <taxon>Alphaproteobacteria</taxon>
        <taxon>Hyphomicrobiales</taxon>
        <taxon>Xanthobacteraceae</taxon>
        <taxon>Ancylobacter</taxon>
    </lineage>
</organism>
<dbReference type="Proteomes" id="UP000249577">
    <property type="component" value="Unassembled WGS sequence"/>
</dbReference>
<name>A0A2W5KFV8_ANCNO</name>
<protein>
    <recommendedName>
        <fullName evidence="4">DUF1795 domain-containing protein</fullName>
    </recommendedName>
</protein>
<dbReference type="EMBL" id="QFPN01000004">
    <property type="protein sequence ID" value="PZQ15946.1"/>
    <property type="molecule type" value="Genomic_DNA"/>
</dbReference>
<sequence>MIFRTAAAAAVLALAAGFAVAAEPARDEATGLAVAPPQGYTARKAVGDPRYAAVYAVQKEGEDDTGCKIAFQPTPSGQGTGEPAPTQEEINEFTRKKEWIDLIRATLALRYEVATVEPFELQGLSGAQVVADFKPIEGQAKPPDVRSYLVVLDTPKGRTTIVCVGDKASFDGRRQEFEAVARGVTPPR</sequence>
<feature type="chain" id="PRO_5015903210" description="DUF1795 domain-containing protein" evidence="1">
    <location>
        <begin position="22"/>
        <end position="188"/>
    </location>
</feature>
<evidence type="ECO:0000313" key="2">
    <source>
        <dbReference type="EMBL" id="PZQ15946.1"/>
    </source>
</evidence>
<evidence type="ECO:0000256" key="1">
    <source>
        <dbReference type="SAM" id="SignalP"/>
    </source>
</evidence>
<keyword evidence="1" id="KW-0732">Signal</keyword>
<feature type="signal peptide" evidence="1">
    <location>
        <begin position="1"/>
        <end position="21"/>
    </location>
</feature>
<reference evidence="2 3" key="1">
    <citation type="submission" date="2017-08" db="EMBL/GenBank/DDBJ databases">
        <title>Infants hospitalized years apart are colonized by the same room-sourced microbial strains.</title>
        <authorList>
            <person name="Brooks B."/>
            <person name="Olm M.R."/>
            <person name="Firek B.A."/>
            <person name="Baker R."/>
            <person name="Thomas B.C."/>
            <person name="Morowitz M.J."/>
            <person name="Banfield J.F."/>
        </authorList>
    </citation>
    <scope>NUCLEOTIDE SEQUENCE [LARGE SCALE GENOMIC DNA]</scope>
    <source>
        <strain evidence="2">S2_005_003_R2_43</strain>
    </source>
</reference>
<evidence type="ECO:0008006" key="4">
    <source>
        <dbReference type="Google" id="ProtNLM"/>
    </source>
</evidence>
<accession>A0A2W5KFV8</accession>
<gene>
    <name evidence="2" type="ORF">DI565_09010</name>
</gene>